<protein>
    <submittedName>
        <fullName evidence="1">Uncharacterized protein</fullName>
    </submittedName>
</protein>
<name>A0AB37GNA7_BACLI</name>
<accession>A0AB37GNA7</accession>
<sequence length="351" mass="39504">MAKFELHKWQDALNSRRLRNDTNDNWQRLEDVIAALYQADEGVRNRIDNLILNSGGDSPLEVIDSHTDSLGHVHNTLQARLEFEFNRIKDEYSDVNDQMAAFATVAAELTEQLNKLYRADNDLILYVDGNKGNDITGNGTEENPFKTINKAVSRIPRLINANVIIRCKPAVYDEDVSIQQVYASNILLENANLDKIDPSKEDTGVFIRSISFIDCPGYINVSGFTQYDMINSGTRYTGAGVDEPVTFFFDRCGYGAINKCRFTENMKATRSHSVYYAASNGRVLDCYFKDQFDCLYTNFNAVITFDETNKGYGNERLAQVGRSIVFAPLKNRSVTSDGGPFVKYAGGQVFE</sequence>
<evidence type="ECO:0000313" key="1">
    <source>
        <dbReference type="EMBL" id="QPR70567.1"/>
    </source>
</evidence>
<proteinExistence type="predicted"/>
<evidence type="ECO:0000313" key="2">
    <source>
        <dbReference type="Proteomes" id="UP000595038"/>
    </source>
</evidence>
<dbReference type="RefSeq" id="WP_119954027.1">
    <property type="nucleotide sequence ID" value="NZ_CP027791.1"/>
</dbReference>
<geneLocation type="plasmid" evidence="1 2">
    <name>unnamed2</name>
</geneLocation>
<dbReference type="AlphaFoldDB" id="A0AB37GNA7"/>
<keyword evidence="1" id="KW-0614">Plasmid</keyword>
<dbReference type="SUPFAM" id="SSF51126">
    <property type="entry name" value="Pectin lyase-like"/>
    <property type="match status" value="1"/>
</dbReference>
<dbReference type="Gene3D" id="3.30.1910.20">
    <property type="entry name" value="asparaginyl-tRNA synthetase, N-terminal domain"/>
    <property type="match status" value="1"/>
</dbReference>
<dbReference type="InterPro" id="IPR011050">
    <property type="entry name" value="Pectin_lyase_fold/virulence"/>
</dbReference>
<organism evidence="1 2">
    <name type="scientific">Bacillus licheniformis</name>
    <dbReference type="NCBI Taxonomy" id="1402"/>
    <lineage>
        <taxon>Bacteria</taxon>
        <taxon>Bacillati</taxon>
        <taxon>Bacillota</taxon>
        <taxon>Bacilli</taxon>
        <taxon>Bacillales</taxon>
        <taxon>Bacillaceae</taxon>
        <taxon>Bacillus</taxon>
    </lineage>
</organism>
<dbReference type="Proteomes" id="UP000595038">
    <property type="component" value="Plasmid unnamed2"/>
</dbReference>
<reference evidence="1 2" key="1">
    <citation type="submission" date="2020-12" db="EMBL/GenBank/DDBJ databases">
        <title>FDA dAtabase for Regulatory Grade micrObial Sequences (FDA-ARGOS): Supporting development and validation of Infectious Disease Dx tests.</title>
        <authorList>
            <person name="Nelson B."/>
            <person name="Plummer A."/>
            <person name="Tallon L."/>
            <person name="Sadzewicz L."/>
            <person name="Zhao X."/>
            <person name="Boylan J."/>
            <person name="Ott S."/>
            <person name="Bowen H."/>
            <person name="Vavikolanu K."/>
            <person name="Mehta A."/>
            <person name="Aluvathingal J."/>
            <person name="Nadendla S."/>
            <person name="Myers T."/>
            <person name="Yan Y."/>
            <person name="Sichtig H."/>
        </authorList>
    </citation>
    <scope>NUCLEOTIDE SEQUENCE [LARGE SCALE GENOMIC DNA]</scope>
    <source>
        <strain evidence="1 2">FDAARGOS_923</strain>
        <plasmid evidence="1 2">unnamed2</plasmid>
    </source>
</reference>
<gene>
    <name evidence="1" type="ORF">I6G80_00205</name>
</gene>
<dbReference type="EMBL" id="CP065645">
    <property type="protein sequence ID" value="QPR70567.1"/>
    <property type="molecule type" value="Genomic_DNA"/>
</dbReference>